<protein>
    <submittedName>
        <fullName evidence="2">Transcriptional regulator</fullName>
    </submittedName>
</protein>
<dbReference type="InterPro" id="IPR029442">
    <property type="entry name" value="GyrI-like"/>
</dbReference>
<evidence type="ECO:0000259" key="1">
    <source>
        <dbReference type="SMART" id="SM00871"/>
    </source>
</evidence>
<dbReference type="SMART" id="SM00871">
    <property type="entry name" value="AraC_E_bind"/>
    <property type="match status" value="1"/>
</dbReference>
<dbReference type="EMBL" id="CP015378">
    <property type="protein sequence ID" value="ANC77462.1"/>
    <property type="molecule type" value="Genomic_DNA"/>
</dbReference>
<sequence length="143" mass="16404">MEFQEVVKKAFVIVGYSSVGKWDGELVYPIPSLWKRAASIIGEEGVEKIVGICLSPRSNQYFYTCGIEIDRVNFHKVKEDMTLHTFPEQKYVVFTHRGPAKNITATYGEIWRVFDRNGYSIKAGMPEIEIVRTDLFGKEECDD</sequence>
<dbReference type="AlphaFoldDB" id="A0A160IP88"/>
<dbReference type="RefSeq" id="WP_066395131.1">
    <property type="nucleotide sequence ID" value="NZ_CP015378.1"/>
</dbReference>
<dbReference type="Gene3D" id="3.20.80.10">
    <property type="entry name" value="Regulatory factor, effector binding domain"/>
    <property type="match status" value="1"/>
</dbReference>
<gene>
    <name evidence="2" type="ORF">ABE65_011895</name>
</gene>
<name>A0A160IP88_9BACL</name>
<feature type="domain" description="AraC effector-binding" evidence="1">
    <location>
        <begin position="1"/>
        <end position="138"/>
    </location>
</feature>
<dbReference type="KEGG" id="fpn:ABE65_011895"/>
<dbReference type="SUPFAM" id="SSF55136">
    <property type="entry name" value="Probable bacterial effector-binding domain"/>
    <property type="match status" value="1"/>
</dbReference>
<evidence type="ECO:0000313" key="2">
    <source>
        <dbReference type="EMBL" id="ANC77462.1"/>
    </source>
</evidence>
<dbReference type="Pfam" id="PF06445">
    <property type="entry name" value="GyrI-like"/>
    <property type="match status" value="1"/>
</dbReference>
<reference evidence="2 3" key="1">
    <citation type="submission" date="2016-04" db="EMBL/GenBank/DDBJ databases">
        <title>Complete genome sequence of Fictibacillus phosphorivorans G25-29, a strain toxic to nematodes.</title>
        <authorList>
            <person name="Zheng Z."/>
        </authorList>
    </citation>
    <scope>NUCLEOTIDE SEQUENCE [LARGE SCALE GENOMIC DNA]</scope>
    <source>
        <strain evidence="2 3">G25-29</strain>
    </source>
</reference>
<dbReference type="InterPro" id="IPR010499">
    <property type="entry name" value="AraC_E-bd"/>
</dbReference>
<accession>A0A160IP88</accession>
<proteinExistence type="predicted"/>
<dbReference type="InterPro" id="IPR011256">
    <property type="entry name" value="Reg_factor_effector_dom_sf"/>
</dbReference>
<evidence type="ECO:0000313" key="3">
    <source>
        <dbReference type="Proteomes" id="UP000076623"/>
    </source>
</evidence>
<dbReference type="Proteomes" id="UP000076623">
    <property type="component" value="Chromosome"/>
</dbReference>
<dbReference type="STRING" id="1221500.ABE65_011895"/>
<keyword evidence="3" id="KW-1185">Reference proteome</keyword>
<organism evidence="2 3">
    <name type="scientific">Fictibacillus phosphorivorans</name>
    <dbReference type="NCBI Taxonomy" id="1221500"/>
    <lineage>
        <taxon>Bacteria</taxon>
        <taxon>Bacillati</taxon>
        <taxon>Bacillota</taxon>
        <taxon>Bacilli</taxon>
        <taxon>Bacillales</taxon>
        <taxon>Fictibacillaceae</taxon>
        <taxon>Fictibacillus</taxon>
    </lineage>
</organism>